<proteinExistence type="inferred from homology"/>
<dbReference type="PANTHER" id="PTHR43022">
    <property type="entry name" value="PROTEIN SMF"/>
    <property type="match status" value="1"/>
</dbReference>
<comment type="caution">
    <text evidence="3">The sequence shown here is derived from an EMBL/GenBank/DDBJ whole genome shotgun (WGS) entry which is preliminary data.</text>
</comment>
<dbReference type="Proteomes" id="UP000482209">
    <property type="component" value="Unassembled WGS sequence"/>
</dbReference>
<dbReference type="Pfam" id="PF02481">
    <property type="entry name" value="DNA_processg_A"/>
    <property type="match status" value="1"/>
</dbReference>
<evidence type="ECO:0000256" key="1">
    <source>
        <dbReference type="ARBA" id="ARBA00006525"/>
    </source>
</evidence>
<sequence>MKEKAFLFWLYQIKGIGKAKRAILLKHFKTAECIFRVDSASYQGIKGITEKDIKGLIQAKEGISEEKIEESYNQLKERQIQFIVRGEKAYPEKLSRIYDPPDALFVRGKLPDFNKKSVAIVGARNCSAYGKEMAEWFGRELGNAGIQIVSGLARGIDGYAHSGALEGDGDTFAVLGCGVDVCYPPEHISLFTKMINRGGIISEYAMGTAPKAGNFPMRNRILSGLADGIIVVEAKKRSGSLITAEIGLEQGKDIFAIPGKAWDSLSEGSNSLIKEGAFLVTKPNDVIDFYEVKWEKFSQINKKNEIFLDFKQKMVYSCLSFKPKHISIIIEETQMPFWEVTEAIIELQLQNRIREITSNCFVIERD</sequence>
<reference evidence="3 4" key="1">
    <citation type="submission" date="2019-08" db="EMBL/GenBank/DDBJ databases">
        <title>In-depth cultivation of the pig gut microbiome towards novel bacterial diversity and tailored functional studies.</title>
        <authorList>
            <person name="Wylensek D."/>
            <person name="Hitch T.C.A."/>
            <person name="Clavel T."/>
        </authorList>
    </citation>
    <scope>NUCLEOTIDE SEQUENCE [LARGE SCALE GENOMIC DNA]</scope>
    <source>
        <strain evidence="3 4">WCA-693-APC-MOT-I</strain>
    </source>
</reference>
<keyword evidence="4" id="KW-1185">Reference proteome</keyword>
<gene>
    <name evidence="3" type="primary">dprA</name>
    <name evidence="3" type="ORF">FYJ58_03915</name>
</gene>
<dbReference type="SUPFAM" id="SSF47781">
    <property type="entry name" value="RuvA domain 2-like"/>
    <property type="match status" value="1"/>
</dbReference>
<dbReference type="InterPro" id="IPR036388">
    <property type="entry name" value="WH-like_DNA-bd_sf"/>
</dbReference>
<feature type="domain" description="Smf/DprA SLOG" evidence="2">
    <location>
        <begin position="81"/>
        <end position="290"/>
    </location>
</feature>
<dbReference type="PANTHER" id="PTHR43022:SF1">
    <property type="entry name" value="PROTEIN SMF"/>
    <property type="match status" value="1"/>
</dbReference>
<dbReference type="Gene3D" id="3.40.50.450">
    <property type="match status" value="1"/>
</dbReference>
<organism evidence="3 4">
    <name type="scientific">Velocimicrobium porci</name>
    <dbReference type="NCBI Taxonomy" id="2606634"/>
    <lineage>
        <taxon>Bacteria</taxon>
        <taxon>Bacillati</taxon>
        <taxon>Bacillota</taxon>
        <taxon>Clostridia</taxon>
        <taxon>Lachnospirales</taxon>
        <taxon>Lachnospiraceae</taxon>
        <taxon>Velocimicrobium</taxon>
    </lineage>
</organism>
<accession>A0A6L5XYJ4</accession>
<dbReference type="InterPro" id="IPR010994">
    <property type="entry name" value="RuvA_2-like"/>
</dbReference>
<dbReference type="AlphaFoldDB" id="A0A6L5XYJ4"/>
<dbReference type="InterPro" id="IPR057666">
    <property type="entry name" value="DrpA_SLOG"/>
</dbReference>
<dbReference type="GO" id="GO:0009294">
    <property type="term" value="P:DNA-mediated transformation"/>
    <property type="evidence" value="ECO:0007669"/>
    <property type="project" value="InterPro"/>
</dbReference>
<evidence type="ECO:0000313" key="3">
    <source>
        <dbReference type="EMBL" id="MSS63023.1"/>
    </source>
</evidence>
<evidence type="ECO:0000313" key="4">
    <source>
        <dbReference type="Proteomes" id="UP000482209"/>
    </source>
</evidence>
<dbReference type="Gene3D" id="1.10.10.10">
    <property type="entry name" value="Winged helix-like DNA-binding domain superfamily/Winged helix DNA-binding domain"/>
    <property type="match status" value="1"/>
</dbReference>
<dbReference type="NCBIfam" id="TIGR00732">
    <property type="entry name" value="dprA"/>
    <property type="match status" value="1"/>
</dbReference>
<dbReference type="SUPFAM" id="SSF102405">
    <property type="entry name" value="MCP/YpsA-like"/>
    <property type="match status" value="1"/>
</dbReference>
<dbReference type="InterPro" id="IPR003488">
    <property type="entry name" value="DprA"/>
</dbReference>
<name>A0A6L5XYJ4_9FIRM</name>
<evidence type="ECO:0000259" key="2">
    <source>
        <dbReference type="Pfam" id="PF02481"/>
    </source>
</evidence>
<dbReference type="RefSeq" id="WP_154517528.1">
    <property type="nucleotide sequence ID" value="NZ_VUMT01000004.1"/>
</dbReference>
<comment type="similarity">
    <text evidence="1">Belongs to the DprA/Smf family.</text>
</comment>
<protein>
    <submittedName>
        <fullName evidence="3">DNA-protecting protein DprA</fullName>
    </submittedName>
</protein>
<dbReference type="EMBL" id="VUMT01000004">
    <property type="protein sequence ID" value="MSS63023.1"/>
    <property type="molecule type" value="Genomic_DNA"/>
</dbReference>